<proteinExistence type="predicted"/>
<dbReference type="EMBL" id="CM044705">
    <property type="protein sequence ID" value="KAI5660597.1"/>
    <property type="molecule type" value="Genomic_DNA"/>
</dbReference>
<name>A0ACC0AI11_CATRO</name>
<accession>A0ACC0AI11</accession>
<organism evidence="1 2">
    <name type="scientific">Catharanthus roseus</name>
    <name type="common">Madagascar periwinkle</name>
    <name type="synonym">Vinca rosea</name>
    <dbReference type="NCBI Taxonomy" id="4058"/>
    <lineage>
        <taxon>Eukaryota</taxon>
        <taxon>Viridiplantae</taxon>
        <taxon>Streptophyta</taxon>
        <taxon>Embryophyta</taxon>
        <taxon>Tracheophyta</taxon>
        <taxon>Spermatophyta</taxon>
        <taxon>Magnoliopsida</taxon>
        <taxon>eudicotyledons</taxon>
        <taxon>Gunneridae</taxon>
        <taxon>Pentapetalae</taxon>
        <taxon>asterids</taxon>
        <taxon>lamiids</taxon>
        <taxon>Gentianales</taxon>
        <taxon>Apocynaceae</taxon>
        <taxon>Rauvolfioideae</taxon>
        <taxon>Vinceae</taxon>
        <taxon>Catharanthinae</taxon>
        <taxon>Catharanthus</taxon>
    </lineage>
</organism>
<gene>
    <name evidence="1" type="ORF">M9H77_19920</name>
</gene>
<keyword evidence="2" id="KW-1185">Reference proteome</keyword>
<comment type="caution">
    <text evidence="1">The sequence shown here is derived from an EMBL/GenBank/DDBJ whole genome shotgun (WGS) entry which is preliminary data.</text>
</comment>
<evidence type="ECO:0000313" key="1">
    <source>
        <dbReference type="EMBL" id="KAI5660597.1"/>
    </source>
</evidence>
<evidence type="ECO:0000313" key="2">
    <source>
        <dbReference type="Proteomes" id="UP001060085"/>
    </source>
</evidence>
<protein>
    <submittedName>
        <fullName evidence="1">Uncharacterized protein</fullName>
    </submittedName>
</protein>
<dbReference type="Proteomes" id="UP001060085">
    <property type="component" value="Linkage Group LG05"/>
</dbReference>
<reference evidence="2" key="1">
    <citation type="journal article" date="2023" name="Nat. Plants">
        <title>Single-cell RNA sequencing provides a high-resolution roadmap for understanding the multicellular compartmentation of specialized metabolism.</title>
        <authorList>
            <person name="Sun S."/>
            <person name="Shen X."/>
            <person name="Li Y."/>
            <person name="Li Y."/>
            <person name="Wang S."/>
            <person name="Li R."/>
            <person name="Zhang H."/>
            <person name="Shen G."/>
            <person name="Guo B."/>
            <person name="Wei J."/>
            <person name="Xu J."/>
            <person name="St-Pierre B."/>
            <person name="Chen S."/>
            <person name="Sun C."/>
        </authorList>
    </citation>
    <scope>NUCLEOTIDE SEQUENCE [LARGE SCALE GENOMIC DNA]</scope>
</reference>
<sequence>MRSTELVLKRLASMLHEIIGIVIELAAKRCFVLVKCGGSVLTNFCIHRSRFLGFYYEKYLEKWKKSFNPPPTSLLVPATASRGKKGARKALTLEVTRDFYPQFPVWDRAGNGIGMKVKQVTFGVS</sequence>